<comment type="similarity">
    <text evidence="3">Belongs to the GPSM family.</text>
</comment>
<dbReference type="Pfam" id="PF13181">
    <property type="entry name" value="TPR_8"/>
    <property type="match status" value="1"/>
</dbReference>
<dbReference type="InterPro" id="IPR011990">
    <property type="entry name" value="TPR-like_helical_dom_sf"/>
</dbReference>
<evidence type="ECO:0000256" key="6">
    <source>
        <dbReference type="ARBA" id="ARBA00022553"/>
    </source>
</evidence>
<evidence type="ECO:0000313" key="11">
    <source>
        <dbReference type="Proteomes" id="UP001177023"/>
    </source>
</evidence>
<evidence type="ECO:0000256" key="4">
    <source>
        <dbReference type="ARBA" id="ARBA00022475"/>
    </source>
</evidence>
<dbReference type="Pfam" id="PF13176">
    <property type="entry name" value="TPR_7"/>
    <property type="match status" value="1"/>
</dbReference>
<feature type="non-terminal residue" evidence="10">
    <location>
        <position position="1"/>
    </location>
</feature>
<dbReference type="GO" id="GO:0001965">
    <property type="term" value="F:G-protein alpha-subunit binding"/>
    <property type="evidence" value="ECO:0007669"/>
    <property type="project" value="TreeGrafter"/>
</dbReference>
<comment type="caution">
    <text evidence="10">The sequence shown here is derived from an EMBL/GenBank/DDBJ whole genome shotgun (WGS) entry which is preliminary data.</text>
</comment>
<dbReference type="GO" id="GO:0000132">
    <property type="term" value="P:establishment of mitotic spindle orientation"/>
    <property type="evidence" value="ECO:0007669"/>
    <property type="project" value="TreeGrafter"/>
</dbReference>
<organism evidence="10 11">
    <name type="scientific">Mesorhabditis spiculigera</name>
    <dbReference type="NCBI Taxonomy" id="96644"/>
    <lineage>
        <taxon>Eukaryota</taxon>
        <taxon>Metazoa</taxon>
        <taxon>Ecdysozoa</taxon>
        <taxon>Nematoda</taxon>
        <taxon>Chromadorea</taxon>
        <taxon>Rhabditida</taxon>
        <taxon>Rhabditina</taxon>
        <taxon>Rhabditomorpha</taxon>
        <taxon>Rhabditoidea</taxon>
        <taxon>Rhabditidae</taxon>
        <taxon>Mesorhabditinae</taxon>
        <taxon>Mesorhabditis</taxon>
    </lineage>
</organism>
<dbReference type="GO" id="GO:0005092">
    <property type="term" value="F:GDP-dissociation inhibitor activity"/>
    <property type="evidence" value="ECO:0007669"/>
    <property type="project" value="TreeGrafter"/>
</dbReference>
<dbReference type="PROSITE" id="PS50877">
    <property type="entry name" value="GOLOCO"/>
    <property type="match status" value="4"/>
</dbReference>
<comment type="subcellular location">
    <subcellularLocation>
        <location evidence="1">Cell membrane</location>
    </subcellularLocation>
    <subcellularLocation>
        <location evidence="2">Cytoplasm</location>
    </subcellularLocation>
</comment>
<dbReference type="InterPro" id="IPR003109">
    <property type="entry name" value="GoLoco_motif"/>
</dbReference>
<evidence type="ECO:0000256" key="3">
    <source>
        <dbReference type="ARBA" id="ARBA00006600"/>
    </source>
</evidence>
<dbReference type="InterPro" id="IPR052386">
    <property type="entry name" value="GPSM"/>
</dbReference>
<dbReference type="GO" id="GO:0005938">
    <property type="term" value="C:cell cortex"/>
    <property type="evidence" value="ECO:0007669"/>
    <property type="project" value="TreeGrafter"/>
</dbReference>
<gene>
    <name evidence="10" type="ORF">MSPICULIGERA_LOCUS3720</name>
</gene>
<dbReference type="PANTHER" id="PTHR45954">
    <property type="entry name" value="LD33695P"/>
    <property type="match status" value="1"/>
</dbReference>
<keyword evidence="6" id="KW-0597">Phosphoprotein</keyword>
<keyword evidence="7" id="KW-0677">Repeat</keyword>
<protein>
    <submittedName>
        <fullName evidence="10">Uncharacterized protein</fullName>
    </submittedName>
</protein>
<evidence type="ECO:0000313" key="10">
    <source>
        <dbReference type="EMBL" id="CAJ0565059.1"/>
    </source>
</evidence>
<keyword evidence="4" id="KW-1003">Cell membrane</keyword>
<evidence type="ECO:0000256" key="8">
    <source>
        <dbReference type="ARBA" id="ARBA00022803"/>
    </source>
</evidence>
<dbReference type="FunFam" id="1.25.40.10:FF:000043">
    <property type="entry name" value="G-protein-signaling modulator 2 isoform X1"/>
    <property type="match status" value="1"/>
</dbReference>
<dbReference type="GO" id="GO:0005886">
    <property type="term" value="C:plasma membrane"/>
    <property type="evidence" value="ECO:0007669"/>
    <property type="project" value="UniProtKB-SubCell"/>
</dbReference>
<dbReference type="Gene3D" id="1.25.40.10">
    <property type="entry name" value="Tetratricopeptide repeat domain"/>
    <property type="match status" value="3"/>
</dbReference>
<dbReference type="Pfam" id="PF02188">
    <property type="entry name" value="GoLoco"/>
    <property type="match status" value="2"/>
</dbReference>
<name>A0AA36FWP8_9BILA</name>
<keyword evidence="8" id="KW-0802">TPR repeat</keyword>
<dbReference type="EMBL" id="CATQJA010000956">
    <property type="protein sequence ID" value="CAJ0565059.1"/>
    <property type="molecule type" value="Genomic_DNA"/>
</dbReference>
<evidence type="ECO:0000256" key="9">
    <source>
        <dbReference type="ARBA" id="ARBA00023136"/>
    </source>
</evidence>
<evidence type="ECO:0000256" key="5">
    <source>
        <dbReference type="ARBA" id="ARBA00022490"/>
    </source>
</evidence>
<dbReference type="SUPFAM" id="SSF48452">
    <property type="entry name" value="TPR-like"/>
    <property type="match status" value="2"/>
</dbReference>
<keyword evidence="11" id="KW-1185">Reference proteome</keyword>
<keyword evidence="9" id="KW-0472">Membrane</keyword>
<keyword evidence="5" id="KW-0963">Cytoplasm</keyword>
<evidence type="ECO:0000256" key="2">
    <source>
        <dbReference type="ARBA" id="ARBA00004496"/>
    </source>
</evidence>
<dbReference type="SMART" id="SM00028">
    <property type="entry name" value="TPR"/>
    <property type="match status" value="5"/>
</dbReference>
<dbReference type="SMART" id="SM00390">
    <property type="entry name" value="GoLoco"/>
    <property type="match status" value="4"/>
</dbReference>
<evidence type="ECO:0000256" key="7">
    <source>
        <dbReference type="ARBA" id="ARBA00022737"/>
    </source>
</evidence>
<sequence length="601" mass="68051">MKDRNDRCLEVAREGERLIRDGQFDKGIEAMEEAIQIGTSDLLTLSAIYSQLGNAFFSVGSYSKAIEFHRNDLLLARVLSDKTGEAKACGNLGNAMKAVGQFHLALSYFETQLRLARQLEDKVGVKYLESRALFHLGTAYQARGKENSRTLLSLPLDAPEWHVAKEDLETSNQYFRTNLDLANSLKDYLFVGRILGHLGNNHYLLRDFRSAIENHNERLDIANQFGDRQAARRAYTNLANAHMMLNEVRKAVEYYRLALSVAFDIGDRYGEAQNCFSLANAAVGIKDYQLATEFHTRHLRLARECRDLAGEARAYTSLASDFLSLEDVRKVAYFIERGWRLAKQMGDRSSVEMHAKKLSSLIDDNSQTLLIDDEIQFDWTADPDGEPSRLCRSVEELLVNVGDKLADVPDCGLSRQPVSSSSDTKLNFKTTNEEELAKQDAFFDLVLNVQGKRLNDQRCDAKVLSEVQNWGTRHRGSFSVHGCETREQFIEYLLAAQERRMDEQRAHLLPGLADRDDVLKKIADTPGFDEDLYDLVIKSQSKRFNDQRTALEDIPGLRIMGNDNDSEKFATTVPEEDIMEIVMRMAAGRIDDQRAAFNPSS</sequence>
<reference evidence="10" key="1">
    <citation type="submission" date="2023-06" db="EMBL/GenBank/DDBJ databases">
        <authorList>
            <person name="Delattre M."/>
        </authorList>
    </citation>
    <scope>NUCLEOTIDE SEQUENCE</scope>
    <source>
        <strain evidence="10">AF72</strain>
    </source>
</reference>
<proteinExistence type="inferred from homology"/>
<accession>A0AA36FWP8</accession>
<dbReference type="AlphaFoldDB" id="A0AA36FWP8"/>
<dbReference type="Proteomes" id="UP001177023">
    <property type="component" value="Unassembled WGS sequence"/>
</dbReference>
<dbReference type="InterPro" id="IPR019734">
    <property type="entry name" value="TPR_rpt"/>
</dbReference>
<dbReference type="PANTHER" id="PTHR45954:SF1">
    <property type="entry name" value="LD33695P"/>
    <property type="match status" value="1"/>
</dbReference>
<evidence type="ECO:0000256" key="1">
    <source>
        <dbReference type="ARBA" id="ARBA00004236"/>
    </source>
</evidence>